<dbReference type="RefSeq" id="XP_021112852.1">
    <property type="nucleotide sequence ID" value="XM_021257193.1"/>
</dbReference>
<dbReference type="PANTHER" id="PTHR14261">
    <property type="entry name" value="ONCOSTATIN M"/>
    <property type="match status" value="1"/>
</dbReference>
<dbReference type="PANTHER" id="PTHR14261:SF0">
    <property type="entry name" value="ONCOSTATIN-M"/>
    <property type="match status" value="1"/>
</dbReference>
<dbReference type="Pfam" id="PF01291">
    <property type="entry name" value="LIF_OSM"/>
    <property type="match status" value="1"/>
</dbReference>
<dbReference type="SMART" id="SM00080">
    <property type="entry name" value="LIF_OSM"/>
    <property type="match status" value="1"/>
</dbReference>
<dbReference type="Gene3D" id="1.20.1250.10">
    <property type="match status" value="1"/>
</dbReference>
<name>A0AAX6SYF0_HETGA</name>
<dbReference type="InterPro" id="IPR009079">
    <property type="entry name" value="4_helix_cytokine-like_core"/>
</dbReference>
<protein>
    <submittedName>
        <fullName evidence="7">Oncostatin-M</fullName>
    </submittedName>
</protein>
<evidence type="ECO:0000256" key="3">
    <source>
        <dbReference type="ARBA" id="ARBA00022525"/>
    </source>
</evidence>
<reference evidence="7" key="1">
    <citation type="submission" date="2025-08" db="UniProtKB">
        <authorList>
            <consortium name="RefSeq"/>
        </authorList>
    </citation>
    <scope>IDENTIFICATION</scope>
</reference>
<feature type="signal peptide" evidence="5">
    <location>
        <begin position="1"/>
        <end position="26"/>
    </location>
</feature>
<keyword evidence="3" id="KW-0964">Secreted</keyword>
<evidence type="ECO:0000256" key="1">
    <source>
        <dbReference type="ARBA" id="ARBA00004613"/>
    </source>
</evidence>
<evidence type="ECO:0000256" key="4">
    <source>
        <dbReference type="SAM" id="MobiDB-lite"/>
    </source>
</evidence>
<dbReference type="GO" id="GO:0005125">
    <property type="term" value="F:cytokine activity"/>
    <property type="evidence" value="ECO:0007669"/>
    <property type="project" value="UniProtKB-KW"/>
</dbReference>
<feature type="chain" id="PRO_5044016688" evidence="5">
    <location>
        <begin position="27"/>
        <end position="242"/>
    </location>
</feature>
<organism evidence="6 7">
    <name type="scientific">Heterocephalus glaber</name>
    <name type="common">Naked mole rat</name>
    <dbReference type="NCBI Taxonomy" id="10181"/>
    <lineage>
        <taxon>Eukaryota</taxon>
        <taxon>Metazoa</taxon>
        <taxon>Chordata</taxon>
        <taxon>Craniata</taxon>
        <taxon>Vertebrata</taxon>
        <taxon>Euteleostomi</taxon>
        <taxon>Mammalia</taxon>
        <taxon>Eutheria</taxon>
        <taxon>Euarchontoglires</taxon>
        <taxon>Glires</taxon>
        <taxon>Rodentia</taxon>
        <taxon>Hystricomorpha</taxon>
        <taxon>Bathyergidae</taxon>
        <taxon>Heterocephalus</taxon>
    </lineage>
</organism>
<comment type="subcellular location">
    <subcellularLocation>
        <location evidence="1">Secreted</location>
    </subcellularLocation>
</comment>
<dbReference type="GO" id="GO:0005615">
    <property type="term" value="C:extracellular space"/>
    <property type="evidence" value="ECO:0007669"/>
    <property type="project" value="UniProtKB-KW"/>
</dbReference>
<keyword evidence="5" id="KW-0732">Signal</keyword>
<sequence>MRAQLTWRTLLSLVLGLLLLSPAVEAAVAMCRCSNSYTQLLGQLRSQANLMKDTSCLLEPFIRLQGLDTPVLRESCMKCSRAFPSEDTLRGLSRHGFLQTVSATLNGILHRLAALQQHLLKGKNMPEMQVATRNIQGVRNNIYCMSELLTNCSETPEPLLPGPRATLMPSTLNFFKSKLEGCQFLCGYHRFMGSVGQVFGEWGNSLSRNRRHSPRQALHKGARRARPSRRVKRPVPRGQLFR</sequence>
<accession>A0AAX6SYF0</accession>
<evidence type="ECO:0000313" key="6">
    <source>
        <dbReference type="Proteomes" id="UP000694906"/>
    </source>
</evidence>
<evidence type="ECO:0000256" key="2">
    <source>
        <dbReference type="ARBA" id="ARBA00022514"/>
    </source>
</evidence>
<dbReference type="GeneID" id="101705496"/>
<evidence type="ECO:0000313" key="7">
    <source>
        <dbReference type="RefSeq" id="XP_021112852.1"/>
    </source>
</evidence>
<dbReference type="CTD" id="5008"/>
<evidence type="ECO:0000256" key="5">
    <source>
        <dbReference type="SAM" id="SignalP"/>
    </source>
</evidence>
<dbReference type="AlphaFoldDB" id="A0AAX6SYF0"/>
<dbReference type="InterPro" id="IPR001581">
    <property type="entry name" value="Leukemia_IF/oncostatin"/>
</dbReference>
<dbReference type="SUPFAM" id="SSF47266">
    <property type="entry name" value="4-helical cytokines"/>
    <property type="match status" value="1"/>
</dbReference>
<dbReference type="GO" id="GO:0005147">
    <property type="term" value="F:oncostatin-M receptor binding"/>
    <property type="evidence" value="ECO:0007669"/>
    <property type="project" value="InterPro"/>
</dbReference>
<dbReference type="InterPro" id="IPR039578">
    <property type="entry name" value="OSM"/>
</dbReference>
<dbReference type="GO" id="GO:0038165">
    <property type="term" value="P:oncostatin-M-mediated signaling pathway"/>
    <property type="evidence" value="ECO:0007669"/>
    <property type="project" value="InterPro"/>
</dbReference>
<proteinExistence type="predicted"/>
<gene>
    <name evidence="7" type="primary">Osm</name>
</gene>
<keyword evidence="6" id="KW-1185">Reference proteome</keyword>
<dbReference type="GO" id="GO:0006955">
    <property type="term" value="P:immune response"/>
    <property type="evidence" value="ECO:0007669"/>
    <property type="project" value="InterPro"/>
</dbReference>
<keyword evidence="2" id="KW-0202">Cytokine</keyword>
<feature type="region of interest" description="Disordered" evidence="4">
    <location>
        <begin position="207"/>
        <end position="242"/>
    </location>
</feature>
<feature type="compositionally biased region" description="Basic residues" evidence="4">
    <location>
        <begin position="208"/>
        <end position="235"/>
    </location>
</feature>
<dbReference type="Proteomes" id="UP000694906">
    <property type="component" value="Unplaced"/>
</dbReference>